<evidence type="ECO:0000256" key="1">
    <source>
        <dbReference type="SAM" id="Phobius"/>
    </source>
</evidence>
<feature type="transmembrane region" description="Helical" evidence="1">
    <location>
        <begin position="171"/>
        <end position="193"/>
    </location>
</feature>
<keyword evidence="1" id="KW-0812">Transmembrane</keyword>
<feature type="transmembrane region" description="Helical" evidence="1">
    <location>
        <begin position="334"/>
        <end position="358"/>
    </location>
</feature>
<feature type="transmembrane region" description="Helical" evidence="1">
    <location>
        <begin position="393"/>
        <end position="413"/>
    </location>
</feature>
<dbReference type="Proteomes" id="UP001597104">
    <property type="component" value="Unassembled WGS sequence"/>
</dbReference>
<organism evidence="2 3">
    <name type="scientific">Loigolactobacillus binensis</name>
    <dbReference type="NCBI Taxonomy" id="2559922"/>
    <lineage>
        <taxon>Bacteria</taxon>
        <taxon>Bacillati</taxon>
        <taxon>Bacillota</taxon>
        <taxon>Bacilli</taxon>
        <taxon>Lactobacillales</taxon>
        <taxon>Lactobacillaceae</taxon>
        <taxon>Loigolactobacillus</taxon>
    </lineage>
</organism>
<keyword evidence="3" id="KW-1185">Reference proteome</keyword>
<feature type="transmembrane region" description="Helical" evidence="1">
    <location>
        <begin position="67"/>
        <end position="86"/>
    </location>
</feature>
<dbReference type="RefSeq" id="WP_137637837.1">
    <property type="nucleotide sequence ID" value="NZ_BJDN01000013.1"/>
</dbReference>
<evidence type="ECO:0000313" key="2">
    <source>
        <dbReference type="EMBL" id="MFD0898342.1"/>
    </source>
</evidence>
<gene>
    <name evidence="2" type="ORF">ACFQZ7_11475</name>
</gene>
<protein>
    <submittedName>
        <fullName evidence="2">Uncharacterized protein</fullName>
    </submittedName>
</protein>
<sequence length="422" mass="48829">MNRVREKNRSFFISVLVCIAVLILFFQNSLQTIFAPFNYFDEFISILFLTLYFIRLVYCKVISKSDLLFLVLSIICIIIGFIGNYISNGQSSFFYIISDIVSTFRFLWLYIGLKSRYSYSFNRILMYKKIFLFLGFIFKIYVVFVFTFGVINLFSNIHMSYEIRYGLRSYAFIFGTPGLVINQMTYVLIFLTAYKEFLGKNVNTYIFMTLATIIFTLRSRGFILVVVYFGLYWATVWTTNNHIKLKSIFGGIVLVILGYSQFKYYFLADDFTPRRRFVNGAIQLIHTYIPFGSGFATFGSSSAAQHYSQTYYDMGFSILRGMGPVDQLYLNDNYFPMIFGQLGLIGAVVFIYLLYYFAKDFLKTFFINCSSTSRVISGFILSDIFLSSIQSSYLAHYSVVALIFIGMFCLNALKVNGVNKSI</sequence>
<proteinExistence type="predicted"/>
<comment type="caution">
    <text evidence="2">The sequence shown here is derived from an EMBL/GenBank/DDBJ whole genome shotgun (WGS) entry which is preliminary data.</text>
</comment>
<feature type="transmembrane region" description="Helical" evidence="1">
    <location>
        <begin position="12"/>
        <end position="33"/>
    </location>
</feature>
<feature type="transmembrane region" description="Helical" evidence="1">
    <location>
        <begin position="205"/>
        <end position="235"/>
    </location>
</feature>
<evidence type="ECO:0000313" key="3">
    <source>
        <dbReference type="Proteomes" id="UP001597104"/>
    </source>
</evidence>
<feature type="transmembrane region" description="Helical" evidence="1">
    <location>
        <begin position="39"/>
        <end position="58"/>
    </location>
</feature>
<reference evidence="3" key="1">
    <citation type="journal article" date="2019" name="Int. J. Syst. Evol. Microbiol.">
        <title>The Global Catalogue of Microorganisms (GCM) 10K type strain sequencing project: providing services to taxonomists for standard genome sequencing and annotation.</title>
        <authorList>
            <consortium name="The Broad Institute Genomics Platform"/>
            <consortium name="The Broad Institute Genome Sequencing Center for Infectious Disease"/>
            <person name="Wu L."/>
            <person name="Ma J."/>
        </authorList>
    </citation>
    <scope>NUCLEOTIDE SEQUENCE [LARGE SCALE GENOMIC DNA]</scope>
    <source>
        <strain evidence="3">CCM 8925</strain>
    </source>
</reference>
<feature type="transmembrane region" description="Helical" evidence="1">
    <location>
        <begin position="278"/>
        <end position="298"/>
    </location>
</feature>
<name>A0ABW3EG72_9LACO</name>
<keyword evidence="1" id="KW-0472">Membrane</keyword>
<dbReference type="EMBL" id="JBHTIO010000052">
    <property type="protein sequence ID" value="MFD0898342.1"/>
    <property type="molecule type" value="Genomic_DNA"/>
</dbReference>
<feature type="transmembrane region" description="Helical" evidence="1">
    <location>
        <begin position="247"/>
        <end position="266"/>
    </location>
</feature>
<feature type="transmembrane region" description="Helical" evidence="1">
    <location>
        <begin position="92"/>
        <end position="111"/>
    </location>
</feature>
<keyword evidence="1" id="KW-1133">Transmembrane helix</keyword>
<accession>A0ABW3EG72</accession>
<feature type="transmembrane region" description="Helical" evidence="1">
    <location>
        <begin position="131"/>
        <end position="151"/>
    </location>
</feature>
<feature type="transmembrane region" description="Helical" evidence="1">
    <location>
        <begin position="365"/>
        <end position="387"/>
    </location>
</feature>